<dbReference type="SUPFAM" id="SSF48452">
    <property type="entry name" value="TPR-like"/>
    <property type="match status" value="2"/>
</dbReference>
<keyword evidence="1" id="KW-0677">Repeat</keyword>
<feature type="repeat" description="TPR" evidence="3">
    <location>
        <begin position="380"/>
        <end position="413"/>
    </location>
</feature>
<dbReference type="Pfam" id="PF13181">
    <property type="entry name" value="TPR_8"/>
    <property type="match status" value="2"/>
</dbReference>
<dbReference type="Gene3D" id="3.30.200.20">
    <property type="entry name" value="Phosphorylase Kinase, domain 1"/>
    <property type="match status" value="1"/>
</dbReference>
<feature type="repeat" description="TPR" evidence="3">
    <location>
        <begin position="519"/>
        <end position="552"/>
    </location>
</feature>
<evidence type="ECO:0000256" key="2">
    <source>
        <dbReference type="ARBA" id="ARBA00022803"/>
    </source>
</evidence>
<dbReference type="GO" id="GO:0046813">
    <property type="term" value="P:receptor-mediated virion attachment to host cell"/>
    <property type="evidence" value="ECO:0007669"/>
    <property type="project" value="TreeGrafter"/>
</dbReference>
<dbReference type="PANTHER" id="PTHR44858:SF1">
    <property type="entry name" value="UDP-N-ACETYLGLUCOSAMINE--PEPTIDE N-ACETYLGLUCOSAMINYLTRANSFERASE SPINDLY-RELATED"/>
    <property type="match status" value="1"/>
</dbReference>
<dbReference type="SMART" id="SM00028">
    <property type="entry name" value="TPR"/>
    <property type="match status" value="10"/>
</dbReference>
<feature type="repeat" description="TPR" evidence="3">
    <location>
        <begin position="587"/>
        <end position="620"/>
    </location>
</feature>
<keyword evidence="6" id="KW-0418">Kinase</keyword>
<dbReference type="STRING" id="203124.Tery_4782"/>
<dbReference type="PROSITE" id="PS50293">
    <property type="entry name" value="TPR_REGION"/>
    <property type="match status" value="5"/>
</dbReference>
<dbReference type="eggNOG" id="COG0515">
    <property type="taxonomic scope" value="Bacteria"/>
</dbReference>
<dbReference type="GO" id="GO:0005524">
    <property type="term" value="F:ATP binding"/>
    <property type="evidence" value="ECO:0007669"/>
    <property type="project" value="InterPro"/>
</dbReference>
<protein>
    <submittedName>
        <fullName evidence="6">Serine/threonine protein kinase with TPR repeats</fullName>
    </submittedName>
</protein>
<feature type="repeat" description="TPR" evidence="3">
    <location>
        <begin position="553"/>
        <end position="586"/>
    </location>
</feature>
<feature type="transmembrane region" description="Helical" evidence="4">
    <location>
        <begin position="316"/>
        <end position="339"/>
    </location>
</feature>
<dbReference type="Pfam" id="PF00069">
    <property type="entry name" value="Pkinase"/>
    <property type="match status" value="1"/>
</dbReference>
<keyword evidence="6" id="KW-0723">Serine/threonine-protein kinase</keyword>
<dbReference type="KEGG" id="ter:Tery_4782"/>
<organism evidence="6">
    <name type="scientific">Trichodesmium erythraeum (strain IMS101)</name>
    <dbReference type="NCBI Taxonomy" id="203124"/>
    <lineage>
        <taxon>Bacteria</taxon>
        <taxon>Bacillati</taxon>
        <taxon>Cyanobacteriota</taxon>
        <taxon>Cyanophyceae</taxon>
        <taxon>Oscillatoriophycideae</taxon>
        <taxon>Oscillatoriales</taxon>
        <taxon>Microcoleaceae</taxon>
        <taxon>Trichodesmium</taxon>
    </lineage>
</organism>
<evidence type="ECO:0000256" key="4">
    <source>
        <dbReference type="SAM" id="Phobius"/>
    </source>
</evidence>
<accession>Q10VJ0</accession>
<dbReference type="PROSITE" id="PS50005">
    <property type="entry name" value="TPR"/>
    <property type="match status" value="9"/>
</dbReference>
<dbReference type="Gene3D" id="1.10.510.10">
    <property type="entry name" value="Transferase(Phosphotransferase) domain 1"/>
    <property type="match status" value="1"/>
</dbReference>
<gene>
    <name evidence="6" type="ordered locus">Tery_4782</name>
</gene>
<keyword evidence="4" id="KW-0812">Transmembrane</keyword>
<dbReference type="GO" id="GO:0004674">
    <property type="term" value="F:protein serine/threonine kinase activity"/>
    <property type="evidence" value="ECO:0007669"/>
    <property type="project" value="UniProtKB-KW"/>
</dbReference>
<dbReference type="CDD" id="cd14014">
    <property type="entry name" value="STKc_PknB_like"/>
    <property type="match status" value="1"/>
</dbReference>
<dbReference type="HOGENOM" id="CLU_000288_135_5_3"/>
<sequence length="746" mass="85365">MYTMKMIGQLLDGRYRVVQILNSGAFGQTYLAADTRRPGHPQCVVKVLRTPSNSLLKTAHRLFKQEAEILEKLGRHSQIPLLLAYFEENNQFYLVEEFIYGTPLEKEIIPGKPWSEKQVIKLLLEILEILGFVHRYEVIHRDVNPSNLIRRQLDRKLVLIDFGSIKEMSHQIAQENGARQRTIATGTPSYMPIEQFQGIPQYNSDIYAVGMIGIQALTGIPSGELPKLQDMSKSNSSGILWRSQAQCSSNLADILEKMVHCHYAQRYQSIEKVVIALEKINRRSKIEIPLKLPLVQNQISSSQTQTTVFEMLSRSLWFTLFGFASVGIIAVLIAVVSFFNRPNSIKAEKVFKQGEERARDGDIPAAILLYSKAIKGFEKPEYFYGRGNAYYELKNYQNAISDYTKAILLNPSNVNAYFNRGVVYFEQQNYPKAINDFTQILRLQPEHAEAYYKRGLVYYKSQDYLKAIQDYTQVIGLRPNTLDAYNAYLGRGVAYAANNNLQKAIADYTQMIKIKPQKIDGYYRRGRARFFMGDYQGSLDDYNQVIKINPKNEDAYARRCSTYLNLAEYEKAASDCTEAIKIRPKNEVAYNNRCIAYLNLQEYQKAISDCTKRIELEPQNAEGYINRGLAYTEDMQLQKAIEDYTQAIGLNPNKPEAYANRANVYNEQKNYQQAIADYVQAIRLNPEYARAYYSRGLVRVNMGDIKGAISDLDTAAQLYLAQGRAGGYKDAQYEIEKLKKLDCQNC</sequence>
<name>Q10VJ0_TRIEI</name>
<feature type="repeat" description="TPR" evidence="3">
    <location>
        <begin position="621"/>
        <end position="654"/>
    </location>
</feature>
<keyword evidence="2 3" id="KW-0802">TPR repeat</keyword>
<evidence type="ECO:0000259" key="5">
    <source>
        <dbReference type="PROSITE" id="PS50011"/>
    </source>
</evidence>
<proteinExistence type="predicted"/>
<feature type="domain" description="Protein kinase" evidence="5">
    <location>
        <begin position="15"/>
        <end position="280"/>
    </location>
</feature>
<feature type="repeat" description="TPR" evidence="3">
    <location>
        <begin position="448"/>
        <end position="481"/>
    </location>
</feature>
<evidence type="ECO:0000313" key="6">
    <source>
        <dbReference type="EMBL" id="ABG53734.1"/>
    </source>
</evidence>
<keyword evidence="4" id="KW-1133">Transmembrane helix</keyword>
<keyword evidence="6" id="KW-0808">Transferase</keyword>
<dbReference type="GO" id="GO:0009279">
    <property type="term" value="C:cell outer membrane"/>
    <property type="evidence" value="ECO:0007669"/>
    <property type="project" value="TreeGrafter"/>
</dbReference>
<evidence type="ECO:0000256" key="3">
    <source>
        <dbReference type="PROSITE-ProRule" id="PRU00339"/>
    </source>
</evidence>
<dbReference type="Pfam" id="PF00515">
    <property type="entry name" value="TPR_1"/>
    <property type="match status" value="3"/>
</dbReference>
<dbReference type="InterPro" id="IPR011990">
    <property type="entry name" value="TPR-like_helical_dom_sf"/>
</dbReference>
<keyword evidence="4" id="KW-0472">Membrane</keyword>
<dbReference type="InterPro" id="IPR011009">
    <property type="entry name" value="Kinase-like_dom_sf"/>
</dbReference>
<dbReference type="eggNOG" id="COG0457">
    <property type="taxonomic scope" value="Bacteria"/>
</dbReference>
<dbReference type="PANTHER" id="PTHR44858">
    <property type="entry name" value="TETRATRICOPEPTIDE REPEAT PROTEIN 6"/>
    <property type="match status" value="1"/>
</dbReference>
<dbReference type="AlphaFoldDB" id="Q10VJ0"/>
<feature type="repeat" description="TPR" evidence="3">
    <location>
        <begin position="655"/>
        <end position="688"/>
    </location>
</feature>
<dbReference type="InterPro" id="IPR019734">
    <property type="entry name" value="TPR_rpt"/>
</dbReference>
<reference evidence="6" key="1">
    <citation type="submission" date="2006-06" db="EMBL/GenBank/DDBJ databases">
        <title>Complete sequence of Trichodesmium erythraeum IMS101.</title>
        <authorList>
            <consortium name="US DOE Joint Genome Institute"/>
            <person name="Copeland A."/>
            <person name="Lucas S."/>
            <person name="Lapidus A."/>
            <person name="Barry K."/>
            <person name="Detter J.C."/>
            <person name="Glavina del Rio T."/>
            <person name="Hammon N."/>
            <person name="Israni S."/>
            <person name="Dalin E."/>
            <person name="Tice H."/>
            <person name="Pitluck S."/>
            <person name="Kiss H."/>
            <person name="Munk A.C."/>
            <person name="Brettin T."/>
            <person name="Bruce D."/>
            <person name="Han C."/>
            <person name="Tapia R."/>
            <person name="Gilna P."/>
            <person name="Schmutz J."/>
            <person name="Larimer F."/>
            <person name="Land M."/>
            <person name="Hauser L."/>
            <person name="Kyrpides N."/>
            <person name="Kim E."/>
            <person name="Richardson P."/>
        </authorList>
    </citation>
    <scope>NUCLEOTIDE SEQUENCE [LARGE SCALE GENOMIC DNA]</scope>
    <source>
        <strain evidence="6">IMS101</strain>
    </source>
</reference>
<dbReference type="InterPro" id="IPR050498">
    <property type="entry name" value="Ycf3"/>
</dbReference>
<dbReference type="Pfam" id="PF13414">
    <property type="entry name" value="TPR_11"/>
    <property type="match status" value="2"/>
</dbReference>
<dbReference type="EMBL" id="CP000393">
    <property type="protein sequence ID" value="ABG53734.1"/>
    <property type="molecule type" value="Genomic_DNA"/>
</dbReference>
<dbReference type="InterPro" id="IPR000719">
    <property type="entry name" value="Prot_kinase_dom"/>
</dbReference>
<dbReference type="PROSITE" id="PS50011">
    <property type="entry name" value="PROTEIN_KINASE_DOM"/>
    <property type="match status" value="1"/>
</dbReference>
<dbReference type="SUPFAM" id="SSF56112">
    <property type="entry name" value="Protein kinase-like (PK-like)"/>
    <property type="match status" value="1"/>
</dbReference>
<dbReference type="Gene3D" id="1.25.40.10">
    <property type="entry name" value="Tetratricopeptide repeat domain"/>
    <property type="match status" value="5"/>
</dbReference>
<feature type="repeat" description="TPR" evidence="3">
    <location>
        <begin position="414"/>
        <end position="447"/>
    </location>
</feature>
<evidence type="ECO:0000256" key="1">
    <source>
        <dbReference type="ARBA" id="ARBA00022737"/>
    </source>
</evidence>
<feature type="repeat" description="TPR" evidence="3">
    <location>
        <begin position="485"/>
        <end position="518"/>
    </location>
</feature>